<protein>
    <submittedName>
        <fullName evidence="1">Uncharacterized protein</fullName>
    </submittedName>
</protein>
<name>A0A9Q3HLI5_9BASI</name>
<sequence length="147" mass="16533">MSWFVVLVQDPDASHANPYACAGFHYFKQFLTPGKAANASHANHYACTSSQQFKKVPTLVQAPNASHANPYIVQVPDNLKISLRQCWLLIIHMQFLTLLQVPNNSNNSLRRGRLPTIHMQIPMLVQVPTMLKIAYACAGFQQFTHES</sequence>
<organism evidence="1 2">
    <name type="scientific">Austropuccinia psidii MF-1</name>
    <dbReference type="NCBI Taxonomy" id="1389203"/>
    <lineage>
        <taxon>Eukaryota</taxon>
        <taxon>Fungi</taxon>
        <taxon>Dikarya</taxon>
        <taxon>Basidiomycota</taxon>
        <taxon>Pucciniomycotina</taxon>
        <taxon>Pucciniomycetes</taxon>
        <taxon>Pucciniales</taxon>
        <taxon>Sphaerophragmiaceae</taxon>
        <taxon>Austropuccinia</taxon>
    </lineage>
</organism>
<dbReference type="AlphaFoldDB" id="A0A9Q3HLI5"/>
<gene>
    <name evidence="1" type="ORF">O181_049591</name>
</gene>
<keyword evidence="2" id="KW-1185">Reference proteome</keyword>
<dbReference type="EMBL" id="AVOT02021206">
    <property type="protein sequence ID" value="MBW0509876.1"/>
    <property type="molecule type" value="Genomic_DNA"/>
</dbReference>
<reference evidence="1" key="1">
    <citation type="submission" date="2021-03" db="EMBL/GenBank/DDBJ databases">
        <title>Draft genome sequence of rust myrtle Austropuccinia psidii MF-1, a brazilian biotype.</title>
        <authorList>
            <person name="Quecine M.C."/>
            <person name="Pachon D.M.R."/>
            <person name="Bonatelli M.L."/>
            <person name="Correr F.H."/>
            <person name="Franceschini L.M."/>
            <person name="Leite T.F."/>
            <person name="Margarido G.R.A."/>
            <person name="Almeida C.A."/>
            <person name="Ferrarezi J.A."/>
            <person name="Labate C.A."/>
        </authorList>
    </citation>
    <scope>NUCLEOTIDE SEQUENCE</scope>
    <source>
        <strain evidence="1">MF-1</strain>
    </source>
</reference>
<evidence type="ECO:0000313" key="1">
    <source>
        <dbReference type="EMBL" id="MBW0509876.1"/>
    </source>
</evidence>
<comment type="caution">
    <text evidence="1">The sequence shown here is derived from an EMBL/GenBank/DDBJ whole genome shotgun (WGS) entry which is preliminary data.</text>
</comment>
<proteinExistence type="predicted"/>
<evidence type="ECO:0000313" key="2">
    <source>
        <dbReference type="Proteomes" id="UP000765509"/>
    </source>
</evidence>
<accession>A0A9Q3HLI5</accession>
<dbReference type="Proteomes" id="UP000765509">
    <property type="component" value="Unassembled WGS sequence"/>
</dbReference>